<dbReference type="InterPro" id="IPR012334">
    <property type="entry name" value="Pectin_lyas_fold"/>
</dbReference>
<evidence type="ECO:0000313" key="4">
    <source>
        <dbReference type="Proteomes" id="UP000611762"/>
    </source>
</evidence>
<dbReference type="Gene3D" id="2.60.120.260">
    <property type="entry name" value="Galactose-binding domain-like"/>
    <property type="match status" value="2"/>
</dbReference>
<dbReference type="InterPro" id="IPR008979">
    <property type="entry name" value="Galactose-bd-like_sf"/>
</dbReference>
<feature type="chain" id="PRO_5037955767" description="GH141-like insertion domain-containing protein" evidence="1">
    <location>
        <begin position="25"/>
        <end position="1213"/>
    </location>
</feature>
<dbReference type="Gene3D" id="2.160.20.10">
    <property type="entry name" value="Single-stranded right-handed beta-helix, Pectin lyase-like"/>
    <property type="match status" value="1"/>
</dbReference>
<gene>
    <name evidence="3" type="ORF">H8698_05970</name>
</gene>
<evidence type="ECO:0000259" key="2">
    <source>
        <dbReference type="Pfam" id="PF21231"/>
    </source>
</evidence>
<feature type="signal peptide" evidence="1">
    <location>
        <begin position="1"/>
        <end position="24"/>
    </location>
</feature>
<dbReference type="InterPro" id="IPR048482">
    <property type="entry name" value="GH141_ins"/>
</dbReference>
<dbReference type="SUPFAM" id="SSF51126">
    <property type="entry name" value="Pectin lyase-like"/>
    <property type="match status" value="1"/>
</dbReference>
<keyword evidence="1" id="KW-0732">Signal</keyword>
<name>A0A926DKC3_9FIRM</name>
<dbReference type="Gene3D" id="2.60.40.1080">
    <property type="match status" value="1"/>
</dbReference>
<dbReference type="InterPro" id="IPR011050">
    <property type="entry name" value="Pectin_lyase_fold/virulence"/>
</dbReference>
<dbReference type="Pfam" id="PF21231">
    <property type="entry name" value="GH141_M"/>
    <property type="match status" value="1"/>
</dbReference>
<feature type="domain" description="GH141-like insertion" evidence="2">
    <location>
        <begin position="629"/>
        <end position="759"/>
    </location>
</feature>
<dbReference type="PANTHER" id="PTHR36453:SF1">
    <property type="entry name" value="RIGHT HANDED BETA HELIX DOMAIN-CONTAINING PROTEIN"/>
    <property type="match status" value="1"/>
</dbReference>
<proteinExistence type="predicted"/>
<comment type="caution">
    <text evidence="3">The sequence shown here is derived from an EMBL/GenBank/DDBJ whole genome shotgun (WGS) entry which is preliminary data.</text>
</comment>
<keyword evidence="4" id="KW-1185">Reference proteome</keyword>
<protein>
    <recommendedName>
        <fullName evidence="2">GH141-like insertion domain-containing protein</fullName>
    </recommendedName>
</protein>
<dbReference type="RefSeq" id="WP_249311697.1">
    <property type="nucleotide sequence ID" value="NZ_JACRSU010000002.1"/>
</dbReference>
<evidence type="ECO:0000313" key="3">
    <source>
        <dbReference type="EMBL" id="MBC8540518.1"/>
    </source>
</evidence>
<dbReference type="PANTHER" id="PTHR36453">
    <property type="entry name" value="SECRETED PROTEIN-RELATED"/>
    <property type="match status" value="1"/>
</dbReference>
<reference evidence="3" key="1">
    <citation type="submission" date="2020-08" db="EMBL/GenBank/DDBJ databases">
        <title>Genome public.</title>
        <authorList>
            <person name="Liu C."/>
            <person name="Sun Q."/>
        </authorList>
    </citation>
    <scope>NUCLEOTIDE SEQUENCE</scope>
    <source>
        <strain evidence="3">H8</strain>
    </source>
</reference>
<dbReference type="AlphaFoldDB" id="A0A926DKC3"/>
<evidence type="ECO:0000256" key="1">
    <source>
        <dbReference type="SAM" id="SignalP"/>
    </source>
</evidence>
<organism evidence="3 4">
    <name type="scientific">Congzhengia minquanensis</name>
    <dbReference type="NCBI Taxonomy" id="2763657"/>
    <lineage>
        <taxon>Bacteria</taxon>
        <taxon>Bacillati</taxon>
        <taxon>Bacillota</taxon>
        <taxon>Clostridia</taxon>
        <taxon>Eubacteriales</taxon>
        <taxon>Oscillospiraceae</taxon>
        <taxon>Congzhengia</taxon>
    </lineage>
</organism>
<accession>A0A926DKC3</accession>
<sequence>MKKYVWLVLSFVLLLTLCPIFPAAADISDEGYACYQFEDGIPEGVRLENATGKIQFGGVYGKGLLVTADSGEPKVLLPFFSESNVVYSFSVWIKSTGSVAFFIEDRAVTNIQTTEGEDGWTQFRGSCQALDDGSFNQFLTISGEEDFLVDDCLILSEKYHETAIAGNLVSNGSFEADLAGWKLGSEGSRIEDGANGTHHAISTTVNYDWDCAKTQVDIRFGRKYKLTWYAKAISDDADGLDMKYIFDRAPYMTDDRTPKYSEHVAGALTKEWQKFEVVHQDANNTPDQCLADLYFRAGSGKDRVTFAVDEINIEEIDDSYEVPSQVTVSGDELNQQHITATFGKKGSAVGIYYRIMKKFGDGFAIMDNGYTEDQTAVKFDLPENFAGLCRVEINAVDIYGIVGKTFYSTWKPKGEALLEQKIITNINEEIWTDATKSLTAETVCRGAGDRNMLMSAFAVYNDKGALTGIETADVENIAGNEVPLSVAVGSDDHRAKFMLFNKKNLAPVKQEDELTKTTSGSFLYVDAENGRDFNSGEAGKPLKSLSGAKVKVRELLKTASEDIYVIFKEGEYPFGSAVTFTPNDTSDTLKIHYISEKKGKASFSGGREATNFSLWSEEKNIYRSYVGTDVETRQLFVDGIRATRAKSSGKLKDAVNLGNEGVGYTTTDISLLEFKHIEDLEFVFYEDWTNSYCGVDNVTDNGDGSVTVAMEPVGWGYQWKKGNCLPTVPEYIENALELLDEEGEWYLDRHEGYLYYKPRVFENINEVRVVMPVCEKMLNLNGNSAFDVIRNLEFRGFVFENTTWNVPSRPGGFCCGQNNGYTGGEEQFIPGAVNVDNANNISFVNCRFTRLGMTGLKMTGGLKNCKVVGNEFYDISGGALVVGDVAKNNASDPKDPAYYVENIDVTDNYMHKIAVDYKGGAALSTGFPINSRINNNEIYDTCYSGMHLGWGWNSYTKTVTEDFTVKQNYIHKVMNTKIFDGGGVYFLGRTNGSEEHPNVFAENYLYDTGNCYGMIYPDNGSTNWDILSNVVDLNKNPVWYRKNDRTPENIVMPARWLHIHMSTITDIYLKNNYTTTDENLNNGIYNVKVEDLHVHNDADWPQEALDIIERAGVTPKYSDNFRFGLQEVDGAGAVTLKTGETTELNLFVQTGKEKLYHSANYEIYMVSSNENIVSVNGQAITGLRAGSAEITAYVKEADILQTKKIQVTVENLS</sequence>
<dbReference type="Proteomes" id="UP000611762">
    <property type="component" value="Unassembled WGS sequence"/>
</dbReference>
<dbReference type="SUPFAM" id="SSF49785">
    <property type="entry name" value="Galactose-binding domain-like"/>
    <property type="match status" value="1"/>
</dbReference>
<dbReference type="EMBL" id="JACRSU010000002">
    <property type="protein sequence ID" value="MBC8540518.1"/>
    <property type="molecule type" value="Genomic_DNA"/>
</dbReference>